<protein>
    <recommendedName>
        <fullName evidence="1">HTH cro/C1-type domain-containing protein</fullName>
    </recommendedName>
</protein>
<name>A0ABP7WFF9_9ACTN</name>
<evidence type="ECO:0000259" key="1">
    <source>
        <dbReference type="PROSITE" id="PS50943"/>
    </source>
</evidence>
<evidence type="ECO:0000313" key="3">
    <source>
        <dbReference type="Proteomes" id="UP001500683"/>
    </source>
</evidence>
<dbReference type="RefSeq" id="WP_344952976.1">
    <property type="nucleotide sequence ID" value="NZ_BAAAZG010000040.1"/>
</dbReference>
<dbReference type="Gene3D" id="1.10.260.40">
    <property type="entry name" value="lambda repressor-like DNA-binding domains"/>
    <property type="match status" value="1"/>
</dbReference>
<dbReference type="PROSITE" id="PS50943">
    <property type="entry name" value="HTH_CROC1"/>
    <property type="match status" value="1"/>
</dbReference>
<dbReference type="SUPFAM" id="SSF47413">
    <property type="entry name" value="lambda repressor-like DNA-binding domains"/>
    <property type="match status" value="1"/>
</dbReference>
<dbReference type="InterPro" id="IPR010982">
    <property type="entry name" value="Lambda_DNA-bd_dom_sf"/>
</dbReference>
<proteinExistence type="predicted"/>
<organism evidence="2 3">
    <name type="scientific">Actinomadura miaoliensis</name>
    <dbReference type="NCBI Taxonomy" id="430685"/>
    <lineage>
        <taxon>Bacteria</taxon>
        <taxon>Bacillati</taxon>
        <taxon>Actinomycetota</taxon>
        <taxon>Actinomycetes</taxon>
        <taxon>Streptosporangiales</taxon>
        <taxon>Thermomonosporaceae</taxon>
        <taxon>Actinomadura</taxon>
    </lineage>
</organism>
<dbReference type="CDD" id="cd00093">
    <property type="entry name" value="HTH_XRE"/>
    <property type="match status" value="1"/>
</dbReference>
<accession>A0ABP7WFF9</accession>
<sequence length="408" mass="45573">MTTADERRRIGALLQTERRRRRWSKPEMARRLASHVPDQCPDRETLISYIKRWEAGKVSISERYQFAYAAAYDVDVEELFGQKKTTGPPNKSAAMDALDLPNSNGRPADMEYVANLRDTGQTLVRLDTVYGGNEAFPLALRVFRDAHRKLAVGAYEPKVERDLVAATGEIGEIAAWLAYDADRQAESRQIILEALMLSRQAGDRHMELFELTHMSMQAVHLGHPAEALRIADGLLADQSLAPRVTALFNIRRGRALAQLGHQNRAFDAIDSARSAIADGINERDPYWTWWVTETEITWHKGMAHAELGNWGAAVPLLHESVEGRTAYRRALYNDRAHLLNALVHVASWADAERIIGDISGQVGEVGSSRTTNLLRRIVRRVPHAGAPSTVADIAHDLQERLDARTALA</sequence>
<dbReference type="EMBL" id="BAAAZG010000040">
    <property type="protein sequence ID" value="GAA4087273.1"/>
    <property type="molecule type" value="Genomic_DNA"/>
</dbReference>
<feature type="domain" description="HTH cro/C1-type" evidence="1">
    <location>
        <begin position="48"/>
        <end position="79"/>
    </location>
</feature>
<evidence type="ECO:0000313" key="2">
    <source>
        <dbReference type="EMBL" id="GAA4087273.1"/>
    </source>
</evidence>
<gene>
    <name evidence="2" type="ORF">GCM10022214_54390</name>
</gene>
<reference evidence="3" key="1">
    <citation type="journal article" date="2019" name="Int. J. Syst. Evol. Microbiol.">
        <title>The Global Catalogue of Microorganisms (GCM) 10K type strain sequencing project: providing services to taxonomists for standard genome sequencing and annotation.</title>
        <authorList>
            <consortium name="The Broad Institute Genomics Platform"/>
            <consortium name="The Broad Institute Genome Sequencing Center for Infectious Disease"/>
            <person name="Wu L."/>
            <person name="Ma J."/>
        </authorList>
    </citation>
    <scope>NUCLEOTIDE SEQUENCE [LARGE SCALE GENOMIC DNA]</scope>
    <source>
        <strain evidence="3">JCM 16702</strain>
    </source>
</reference>
<dbReference type="InterPro" id="IPR001387">
    <property type="entry name" value="Cro/C1-type_HTH"/>
</dbReference>
<comment type="caution">
    <text evidence="2">The sequence shown here is derived from an EMBL/GenBank/DDBJ whole genome shotgun (WGS) entry which is preliminary data.</text>
</comment>
<dbReference type="Proteomes" id="UP001500683">
    <property type="component" value="Unassembled WGS sequence"/>
</dbReference>
<keyword evidence="3" id="KW-1185">Reference proteome</keyword>